<feature type="compositionally biased region" description="Basic and acidic residues" evidence="1">
    <location>
        <begin position="261"/>
        <end position="281"/>
    </location>
</feature>
<evidence type="ECO:0000313" key="5">
    <source>
        <dbReference type="Proteomes" id="UP001231189"/>
    </source>
</evidence>
<comment type="caution">
    <text evidence="4">The sequence shown here is derived from an EMBL/GenBank/DDBJ whole genome shotgun (WGS) entry which is preliminary data.</text>
</comment>
<feature type="domain" description="Reverse transcriptase" evidence="2">
    <location>
        <begin position="490"/>
        <end position="594"/>
    </location>
</feature>
<name>A0AAD8W3X0_LOLMU</name>
<feature type="compositionally biased region" description="Low complexity" evidence="1">
    <location>
        <begin position="373"/>
        <end position="390"/>
    </location>
</feature>
<evidence type="ECO:0000259" key="3">
    <source>
        <dbReference type="Pfam" id="PF17919"/>
    </source>
</evidence>
<dbReference type="AlphaFoldDB" id="A0AAD8W3X0"/>
<proteinExistence type="predicted"/>
<dbReference type="InterPro" id="IPR043128">
    <property type="entry name" value="Rev_trsase/Diguanyl_cyclase"/>
</dbReference>
<evidence type="ECO:0000259" key="2">
    <source>
        <dbReference type="Pfam" id="PF00078"/>
    </source>
</evidence>
<sequence>MDRGKQIAAGPVDFVPHPPSRLDAYAYLAEPMEMTFGRFHFRIEKEGSYRVEIPISSGSSAVDSDFSSYTSSTESGEEETSSTRYVSTRAREKLAKIFNDMSFESSADSYISDGSSDVDSYDFIDKSITVGKVFINLNDDVTKPNIDLSTKYHQIYAIEDQEETSEAFDDLGNPYVDPSNLRQGLGNKYVGPQPRDRVQLSQAAWDRAARAMNGSEPMATTATPEELQAYQYRLARAARELEKQTAELNRRKEAASASSRRRADLSRQSRTSGDSHREARNRARSRLQHIPEAEREHLVQNLDMSFMSIDTRGNIIPKTPEAGYMATHAFILASKPPPGDPRETLYNMAVAGVGAMGTAFVSTPPEGAARQNSPRPAAATAAAPEGPSGARDTAAQARVDRARQSRRDHRQSPELNDEDMCGLPCFTRRVRKTRVPSGFKLPDNFKKFDGLQDPEDWLVDYLETVKLTGGTRATAMQSIQVHLSGAARSWIKKLTPGSIDSWESFEDVFVKNFRTMPFGLKNAGATYQRMMQKCLATQIGKNVQVYIDDVVITSKEGATLIEDLKETFDNLNKFCLKLNPKCSFGVPAGELLGFLVSARGIEANPDKIQAIITMRKPTKLKEIQQLTGRVAALSRFVARLGEKALPFYALIKQGDKFQWNEEADRAFEDLKRTISTPPILVAPKEKEPLLLYIAATPQVVSTVLVVEREEEGKLHGVQRPVYFISEVLSPSKQSMMAYKEVYNELEKLFDGCEVNHISRLSNDEADVLANIGSQCLAVPPGVFWEEITERSTKSTKSKKKEKKPSGATKEEQEEEEDQDLVMVIQIPWMQTYISYILRKEIPDDPVEARRVIRRSKAFTVIKGELYKRSISGVLQRIKDKKTGVEEQNPWNVAQLRRFYA</sequence>
<evidence type="ECO:0000256" key="1">
    <source>
        <dbReference type="SAM" id="MobiDB-lite"/>
    </source>
</evidence>
<dbReference type="EMBL" id="JAUUTY010000005">
    <property type="protein sequence ID" value="KAK1631938.1"/>
    <property type="molecule type" value="Genomic_DNA"/>
</dbReference>
<dbReference type="Proteomes" id="UP001231189">
    <property type="component" value="Unassembled WGS sequence"/>
</dbReference>
<accession>A0AAD8W3X0</accession>
<organism evidence="4 5">
    <name type="scientific">Lolium multiflorum</name>
    <name type="common">Italian ryegrass</name>
    <name type="synonym">Lolium perenne subsp. multiflorum</name>
    <dbReference type="NCBI Taxonomy" id="4521"/>
    <lineage>
        <taxon>Eukaryota</taxon>
        <taxon>Viridiplantae</taxon>
        <taxon>Streptophyta</taxon>
        <taxon>Embryophyta</taxon>
        <taxon>Tracheophyta</taxon>
        <taxon>Spermatophyta</taxon>
        <taxon>Magnoliopsida</taxon>
        <taxon>Liliopsida</taxon>
        <taxon>Poales</taxon>
        <taxon>Poaceae</taxon>
        <taxon>BOP clade</taxon>
        <taxon>Pooideae</taxon>
        <taxon>Poodae</taxon>
        <taxon>Poeae</taxon>
        <taxon>Poeae Chloroplast Group 2 (Poeae type)</taxon>
        <taxon>Loliodinae</taxon>
        <taxon>Loliinae</taxon>
        <taxon>Lolium</taxon>
    </lineage>
</organism>
<dbReference type="InterPro" id="IPR000477">
    <property type="entry name" value="RT_dom"/>
</dbReference>
<protein>
    <submittedName>
        <fullName evidence="4">Uncharacterized protein</fullName>
    </submittedName>
</protein>
<dbReference type="SUPFAM" id="SSF56672">
    <property type="entry name" value="DNA/RNA polymerases"/>
    <property type="match status" value="1"/>
</dbReference>
<feature type="compositionally biased region" description="Basic residues" evidence="1">
    <location>
        <begin position="793"/>
        <end position="802"/>
    </location>
</feature>
<evidence type="ECO:0000313" key="4">
    <source>
        <dbReference type="EMBL" id="KAK1631938.1"/>
    </source>
</evidence>
<feature type="compositionally biased region" description="Low complexity" evidence="1">
    <location>
        <begin position="59"/>
        <end position="74"/>
    </location>
</feature>
<feature type="region of interest" description="Disordered" evidence="1">
    <location>
        <begin position="246"/>
        <end position="296"/>
    </location>
</feature>
<dbReference type="CDD" id="cd01647">
    <property type="entry name" value="RT_LTR"/>
    <property type="match status" value="1"/>
</dbReference>
<dbReference type="Gene3D" id="3.30.70.270">
    <property type="match status" value="2"/>
</dbReference>
<dbReference type="Pfam" id="PF17919">
    <property type="entry name" value="RT_RNaseH_2"/>
    <property type="match status" value="1"/>
</dbReference>
<feature type="domain" description="Reverse transcriptase/retrotransposon-derived protein RNase H-like" evidence="3">
    <location>
        <begin position="659"/>
        <end position="739"/>
    </location>
</feature>
<dbReference type="Pfam" id="PF00078">
    <property type="entry name" value="RVT_1"/>
    <property type="match status" value="1"/>
</dbReference>
<feature type="region of interest" description="Disordered" evidence="1">
    <location>
        <begin position="789"/>
        <end position="816"/>
    </location>
</feature>
<feature type="region of interest" description="Disordered" evidence="1">
    <location>
        <begin position="362"/>
        <end position="420"/>
    </location>
</feature>
<dbReference type="PANTHER" id="PTHR33064:SF37">
    <property type="entry name" value="RIBONUCLEASE H"/>
    <property type="match status" value="1"/>
</dbReference>
<dbReference type="InterPro" id="IPR051320">
    <property type="entry name" value="Viral_Replic_Matur_Polypro"/>
</dbReference>
<dbReference type="PANTHER" id="PTHR33064">
    <property type="entry name" value="POL PROTEIN"/>
    <property type="match status" value="1"/>
</dbReference>
<dbReference type="InterPro" id="IPR041577">
    <property type="entry name" value="RT_RNaseH_2"/>
</dbReference>
<dbReference type="InterPro" id="IPR043502">
    <property type="entry name" value="DNA/RNA_pol_sf"/>
</dbReference>
<feature type="region of interest" description="Disordered" evidence="1">
    <location>
        <begin position="59"/>
        <end position="85"/>
    </location>
</feature>
<gene>
    <name evidence="4" type="ORF">QYE76_006253</name>
</gene>
<reference evidence="4" key="1">
    <citation type="submission" date="2023-07" db="EMBL/GenBank/DDBJ databases">
        <title>A chromosome-level genome assembly of Lolium multiflorum.</title>
        <authorList>
            <person name="Chen Y."/>
            <person name="Copetti D."/>
            <person name="Kolliker R."/>
            <person name="Studer B."/>
        </authorList>
    </citation>
    <scope>NUCLEOTIDE SEQUENCE</scope>
    <source>
        <strain evidence="4">02402/16</strain>
        <tissue evidence="4">Leaf</tissue>
    </source>
</reference>
<keyword evidence="5" id="KW-1185">Reference proteome</keyword>